<dbReference type="HOGENOM" id="CLU_1311230_0_0_1"/>
<proteinExistence type="predicted"/>
<dbReference type="KEGG" id="dpx:DAPPUDRAFT_238389"/>
<organism evidence="2 3">
    <name type="scientific">Daphnia pulex</name>
    <name type="common">Water flea</name>
    <dbReference type="NCBI Taxonomy" id="6669"/>
    <lineage>
        <taxon>Eukaryota</taxon>
        <taxon>Metazoa</taxon>
        <taxon>Ecdysozoa</taxon>
        <taxon>Arthropoda</taxon>
        <taxon>Crustacea</taxon>
        <taxon>Branchiopoda</taxon>
        <taxon>Diplostraca</taxon>
        <taxon>Cladocera</taxon>
        <taxon>Anomopoda</taxon>
        <taxon>Daphniidae</taxon>
        <taxon>Daphnia</taxon>
    </lineage>
</organism>
<protein>
    <submittedName>
        <fullName evidence="2">Uncharacterized protein</fullName>
    </submittedName>
</protein>
<keyword evidence="3" id="KW-1185">Reference proteome</keyword>
<reference evidence="2 3" key="1">
    <citation type="journal article" date="2011" name="Science">
        <title>The ecoresponsive genome of Daphnia pulex.</title>
        <authorList>
            <person name="Colbourne J.K."/>
            <person name="Pfrender M.E."/>
            <person name="Gilbert D."/>
            <person name="Thomas W.K."/>
            <person name="Tucker A."/>
            <person name="Oakley T.H."/>
            <person name="Tokishita S."/>
            <person name="Aerts A."/>
            <person name="Arnold G.J."/>
            <person name="Basu M.K."/>
            <person name="Bauer D.J."/>
            <person name="Caceres C.E."/>
            <person name="Carmel L."/>
            <person name="Casola C."/>
            <person name="Choi J.H."/>
            <person name="Detter J.C."/>
            <person name="Dong Q."/>
            <person name="Dusheyko S."/>
            <person name="Eads B.D."/>
            <person name="Frohlich T."/>
            <person name="Geiler-Samerotte K.A."/>
            <person name="Gerlach D."/>
            <person name="Hatcher P."/>
            <person name="Jogdeo S."/>
            <person name="Krijgsveld J."/>
            <person name="Kriventseva E.V."/>
            <person name="Kultz D."/>
            <person name="Laforsch C."/>
            <person name="Lindquist E."/>
            <person name="Lopez J."/>
            <person name="Manak J.R."/>
            <person name="Muller J."/>
            <person name="Pangilinan J."/>
            <person name="Patwardhan R.P."/>
            <person name="Pitluck S."/>
            <person name="Pritham E.J."/>
            <person name="Rechtsteiner A."/>
            <person name="Rho M."/>
            <person name="Rogozin I.B."/>
            <person name="Sakarya O."/>
            <person name="Salamov A."/>
            <person name="Schaack S."/>
            <person name="Shapiro H."/>
            <person name="Shiga Y."/>
            <person name="Skalitzky C."/>
            <person name="Smith Z."/>
            <person name="Souvorov A."/>
            <person name="Sung W."/>
            <person name="Tang Z."/>
            <person name="Tsuchiya D."/>
            <person name="Tu H."/>
            <person name="Vos H."/>
            <person name="Wang M."/>
            <person name="Wolf Y.I."/>
            <person name="Yamagata H."/>
            <person name="Yamada T."/>
            <person name="Ye Y."/>
            <person name="Shaw J.R."/>
            <person name="Andrews J."/>
            <person name="Crease T.J."/>
            <person name="Tang H."/>
            <person name="Lucas S.M."/>
            <person name="Robertson H.M."/>
            <person name="Bork P."/>
            <person name="Koonin E.V."/>
            <person name="Zdobnov E.M."/>
            <person name="Grigoriev I.V."/>
            <person name="Lynch M."/>
            <person name="Boore J.L."/>
        </authorList>
    </citation>
    <scope>NUCLEOTIDE SEQUENCE [LARGE SCALE GENOMIC DNA]</scope>
</reference>
<keyword evidence="1" id="KW-0732">Signal</keyword>
<feature type="signal peptide" evidence="1">
    <location>
        <begin position="1"/>
        <end position="21"/>
    </location>
</feature>
<evidence type="ECO:0000313" key="3">
    <source>
        <dbReference type="Proteomes" id="UP000000305"/>
    </source>
</evidence>
<dbReference type="InParanoid" id="E9G697"/>
<feature type="chain" id="PRO_5003236705" evidence="1">
    <location>
        <begin position="22"/>
        <end position="210"/>
    </location>
</feature>
<evidence type="ECO:0000313" key="2">
    <source>
        <dbReference type="EMBL" id="EFX85028.1"/>
    </source>
</evidence>
<evidence type="ECO:0000256" key="1">
    <source>
        <dbReference type="SAM" id="SignalP"/>
    </source>
</evidence>
<dbReference type="EMBL" id="GL732533">
    <property type="protein sequence ID" value="EFX85028.1"/>
    <property type="molecule type" value="Genomic_DNA"/>
</dbReference>
<gene>
    <name evidence="2" type="ORF">DAPPUDRAFT_238389</name>
</gene>
<dbReference type="Proteomes" id="UP000000305">
    <property type="component" value="Unassembled WGS sequence"/>
</dbReference>
<dbReference type="AlphaFoldDB" id="E9G697"/>
<name>E9G697_DAPPU</name>
<sequence length="210" mass="24139">MISFCPTFLLLMCWMTRSSVATEDGHHREDFASVLTLFREVMKLAKSAASGGCHCSKSDQFSSGVAEQQKRILKVIQEFNELIDSESASAARVDRESEEQHRPHKRVKRFHYDFRRRIAFPPGTKISVTPTFYLPFVRDLPDGLISNMSISFPFSLVLDDLGLTDDSNIFGTFTILRRIFRLFFGHRKPRANDYSGGHRNSNDRMGFYQK</sequence>
<accession>E9G697</accession>
<dbReference type="OrthoDB" id="6339724at2759"/>